<reference evidence="10" key="1">
    <citation type="submission" date="2016-10" db="EMBL/GenBank/DDBJ databases">
        <authorList>
            <person name="Varghese N."/>
            <person name="Submissions S."/>
        </authorList>
    </citation>
    <scope>NUCLEOTIDE SEQUENCE [LARGE SCALE GENOMIC DNA]</scope>
    <source>
        <strain evidence="10">CGMCC 1.10971</strain>
    </source>
</reference>
<dbReference type="PROSITE" id="PS00211">
    <property type="entry name" value="ABC_TRANSPORTER_1"/>
    <property type="match status" value="1"/>
</dbReference>
<evidence type="ECO:0000256" key="1">
    <source>
        <dbReference type="ARBA" id="ARBA00022448"/>
    </source>
</evidence>
<dbReference type="STRING" id="1045558.SAMN05216175_11511"/>
<dbReference type="InterPro" id="IPR003593">
    <property type="entry name" value="AAA+_ATPase"/>
</dbReference>
<dbReference type="PANTHER" id="PTHR42781:SF4">
    <property type="entry name" value="SPERMIDINE_PUTRESCINE IMPORT ATP-BINDING PROTEIN POTA"/>
    <property type="match status" value="1"/>
</dbReference>
<keyword evidence="4 7" id="KW-0067">ATP-binding</keyword>
<dbReference type="InterPro" id="IPR027417">
    <property type="entry name" value="P-loop_NTPase"/>
</dbReference>
<dbReference type="EMBL" id="FOOU01000015">
    <property type="protein sequence ID" value="SFG83152.1"/>
    <property type="molecule type" value="Genomic_DNA"/>
</dbReference>
<evidence type="ECO:0000256" key="2">
    <source>
        <dbReference type="ARBA" id="ARBA00022475"/>
    </source>
</evidence>
<keyword evidence="6 7" id="KW-0472">Membrane</keyword>
<keyword evidence="3 7" id="KW-0547">Nucleotide-binding</keyword>
<dbReference type="OrthoDB" id="9802264at2"/>
<dbReference type="InterPro" id="IPR008995">
    <property type="entry name" value="Mo/tungstate-bd_C_term_dom"/>
</dbReference>
<evidence type="ECO:0000256" key="3">
    <source>
        <dbReference type="ARBA" id="ARBA00022741"/>
    </source>
</evidence>
<dbReference type="SUPFAM" id="SSF52540">
    <property type="entry name" value="P-loop containing nucleoside triphosphate hydrolases"/>
    <property type="match status" value="1"/>
</dbReference>
<dbReference type="RefSeq" id="WP_090729742.1">
    <property type="nucleotide sequence ID" value="NZ_FOOU01000015.1"/>
</dbReference>
<evidence type="ECO:0000256" key="7">
    <source>
        <dbReference type="RuleBase" id="RU364083"/>
    </source>
</evidence>
<dbReference type="InterPro" id="IPR050093">
    <property type="entry name" value="ABC_SmlMolc_Importer"/>
</dbReference>
<dbReference type="GO" id="GO:0043190">
    <property type="term" value="C:ATP-binding cassette (ABC) transporter complex"/>
    <property type="evidence" value="ECO:0007669"/>
    <property type="project" value="InterPro"/>
</dbReference>
<dbReference type="CDD" id="cd03300">
    <property type="entry name" value="ABC_PotA_N"/>
    <property type="match status" value="1"/>
</dbReference>
<keyword evidence="5 7" id="KW-1278">Translocase</keyword>
<dbReference type="Pfam" id="PF00005">
    <property type="entry name" value="ABC_tran"/>
    <property type="match status" value="1"/>
</dbReference>
<dbReference type="EC" id="7.6.2.11" evidence="7"/>
<dbReference type="SUPFAM" id="SSF50331">
    <property type="entry name" value="MOP-like"/>
    <property type="match status" value="1"/>
</dbReference>
<accession>A0A1I2V1R0</accession>
<evidence type="ECO:0000256" key="4">
    <source>
        <dbReference type="ARBA" id="ARBA00022840"/>
    </source>
</evidence>
<gene>
    <name evidence="7" type="primary">potA</name>
    <name evidence="9" type="ORF">SAMN05216175_11511</name>
</gene>
<evidence type="ECO:0000313" key="10">
    <source>
        <dbReference type="Proteomes" id="UP000198623"/>
    </source>
</evidence>
<feature type="domain" description="ABC transporter" evidence="8">
    <location>
        <begin position="5"/>
        <end position="235"/>
    </location>
</feature>
<dbReference type="NCBIfam" id="TIGR01187">
    <property type="entry name" value="potA"/>
    <property type="match status" value="1"/>
</dbReference>
<dbReference type="Proteomes" id="UP000198623">
    <property type="component" value="Unassembled WGS sequence"/>
</dbReference>
<comment type="catalytic activity">
    <reaction evidence="7">
        <text>ATP + H2O + polyamine-[polyamine-binding protein]Side 1 = ADP + phosphate + polyamineSide 2 + [polyamine-binding protein]Side 1.</text>
        <dbReference type="EC" id="7.6.2.11"/>
    </reaction>
</comment>
<keyword evidence="1 7" id="KW-0813">Transport</keyword>
<dbReference type="InterPro" id="IPR005893">
    <property type="entry name" value="PotA-like"/>
</dbReference>
<dbReference type="FunFam" id="3.40.50.300:FF:000133">
    <property type="entry name" value="Spermidine/putrescine import ATP-binding protein PotA"/>
    <property type="match status" value="1"/>
</dbReference>
<dbReference type="GO" id="GO:0015594">
    <property type="term" value="F:ABC-type putrescine transporter activity"/>
    <property type="evidence" value="ECO:0007669"/>
    <property type="project" value="InterPro"/>
</dbReference>
<keyword evidence="2 7" id="KW-1003">Cell membrane</keyword>
<evidence type="ECO:0000256" key="6">
    <source>
        <dbReference type="ARBA" id="ARBA00023136"/>
    </source>
</evidence>
<keyword evidence="10" id="KW-1185">Reference proteome</keyword>
<evidence type="ECO:0000259" key="8">
    <source>
        <dbReference type="PROSITE" id="PS50893"/>
    </source>
</evidence>
<dbReference type="SMART" id="SM00382">
    <property type="entry name" value="AAA"/>
    <property type="match status" value="1"/>
</dbReference>
<dbReference type="GO" id="GO:0005524">
    <property type="term" value="F:ATP binding"/>
    <property type="evidence" value="ECO:0007669"/>
    <property type="project" value="UniProtKB-KW"/>
</dbReference>
<dbReference type="InterPro" id="IPR013611">
    <property type="entry name" value="Transp-assoc_OB_typ2"/>
</dbReference>
<dbReference type="PROSITE" id="PS50893">
    <property type="entry name" value="ABC_TRANSPORTER_2"/>
    <property type="match status" value="1"/>
</dbReference>
<dbReference type="Gene3D" id="3.40.50.300">
    <property type="entry name" value="P-loop containing nucleotide triphosphate hydrolases"/>
    <property type="match status" value="1"/>
</dbReference>
<name>A0A1I2V1R0_9GAMM</name>
<dbReference type="Pfam" id="PF08402">
    <property type="entry name" value="TOBE_2"/>
    <property type="match status" value="1"/>
</dbReference>
<dbReference type="PANTHER" id="PTHR42781">
    <property type="entry name" value="SPERMIDINE/PUTRESCINE IMPORT ATP-BINDING PROTEIN POTA"/>
    <property type="match status" value="1"/>
</dbReference>
<sequence>MTKAVQIKGVSKKYGSYQAIKKVSFDIHDNEFFTLLGPSGCGKTTLLRMIAGFETPTTGNIILHGQNIENLPANKRRVNTVFQNYALFPHMNLEENIGFGLEMLGWKKDKRECRVNEMLKLVHMEQFAKRFPSELSGGQQQRIALARALAPEPEVLLLDEPLSALDLKLRQAMREELQDLQRQTGITFIFVTHDQEEALAMSDRICVLAHGEIQHLDSPINIYENPTNRFVADFIGDTNFLDVNVTGSNVHATSIETPLGINIDVPASGVKVGQDAVMSLRPEKISINKSVDGVSLPGRVMHRTYMGGYTHYTIQLSSGADLRVSMRNNISNNINYDLNEAVTLGFSPASVRVLGE</sequence>
<dbReference type="AlphaFoldDB" id="A0A1I2V1R0"/>
<protein>
    <recommendedName>
        <fullName evidence="7">Spermidine/putrescine import ATP-binding protein PotA</fullName>
        <ecNumber evidence="7">7.6.2.11</ecNumber>
    </recommendedName>
</protein>
<evidence type="ECO:0000313" key="9">
    <source>
        <dbReference type="EMBL" id="SFG83152.1"/>
    </source>
</evidence>
<dbReference type="InterPro" id="IPR017871">
    <property type="entry name" value="ABC_transporter-like_CS"/>
</dbReference>
<proteinExistence type="inferred from homology"/>
<dbReference type="Gene3D" id="2.40.50.100">
    <property type="match status" value="1"/>
</dbReference>
<dbReference type="InterPro" id="IPR017879">
    <property type="entry name" value="PotA_ATP-bd"/>
</dbReference>
<comment type="subunit">
    <text evidence="7">The complex is composed of two ATP-binding proteins (PotA), two transmembrane proteins (PotB and PotC) and a solute-binding protein (PotD).</text>
</comment>
<dbReference type="GO" id="GO:0016887">
    <property type="term" value="F:ATP hydrolysis activity"/>
    <property type="evidence" value="ECO:0007669"/>
    <property type="project" value="InterPro"/>
</dbReference>
<organism evidence="9 10">
    <name type="scientific">Neptunomonas qingdaonensis</name>
    <dbReference type="NCBI Taxonomy" id="1045558"/>
    <lineage>
        <taxon>Bacteria</taxon>
        <taxon>Pseudomonadati</taxon>
        <taxon>Pseudomonadota</taxon>
        <taxon>Gammaproteobacteria</taxon>
        <taxon>Oceanospirillales</taxon>
        <taxon>Oceanospirillaceae</taxon>
        <taxon>Neptunomonas</taxon>
    </lineage>
</organism>
<dbReference type="InterPro" id="IPR003439">
    <property type="entry name" value="ABC_transporter-like_ATP-bd"/>
</dbReference>
<evidence type="ECO:0000256" key="5">
    <source>
        <dbReference type="ARBA" id="ARBA00022967"/>
    </source>
</evidence>
<comment type="function">
    <text evidence="7">Part of the ABC transporter complex PotABCD involved in spermidine/putrescine import. Responsible for energy coupling to the transport system.</text>
</comment>
<comment type="similarity">
    <text evidence="7">Belongs to the ABC transporter superfamily. Spermidine/putrescine importer (TC 3.A.1.11.1) family.</text>
</comment>